<dbReference type="RefSeq" id="WP_343912892.1">
    <property type="nucleotide sequence ID" value="NZ_BAAAGE010000002.1"/>
</dbReference>
<name>A0ABP3U3U3_9FLAO</name>
<accession>A0ABP3U3U3</accession>
<dbReference type="EMBL" id="BAAAGE010000002">
    <property type="protein sequence ID" value="GAA0723856.1"/>
    <property type="molecule type" value="Genomic_DNA"/>
</dbReference>
<evidence type="ECO:0000313" key="1">
    <source>
        <dbReference type="EMBL" id="GAA0723856.1"/>
    </source>
</evidence>
<reference evidence="2" key="1">
    <citation type="journal article" date="2019" name="Int. J. Syst. Evol. Microbiol.">
        <title>The Global Catalogue of Microorganisms (GCM) 10K type strain sequencing project: providing services to taxonomists for standard genome sequencing and annotation.</title>
        <authorList>
            <consortium name="The Broad Institute Genomics Platform"/>
            <consortium name="The Broad Institute Genome Sequencing Center for Infectious Disease"/>
            <person name="Wu L."/>
            <person name="Ma J."/>
        </authorList>
    </citation>
    <scope>NUCLEOTIDE SEQUENCE [LARGE SCALE GENOMIC DNA]</scope>
    <source>
        <strain evidence="2">JCM 15974</strain>
    </source>
</reference>
<gene>
    <name evidence="1" type="ORF">GCM10009430_27740</name>
</gene>
<organism evidence="1 2">
    <name type="scientific">Aquimarina litoralis</name>
    <dbReference type="NCBI Taxonomy" id="584605"/>
    <lineage>
        <taxon>Bacteria</taxon>
        <taxon>Pseudomonadati</taxon>
        <taxon>Bacteroidota</taxon>
        <taxon>Flavobacteriia</taxon>
        <taxon>Flavobacteriales</taxon>
        <taxon>Flavobacteriaceae</taxon>
        <taxon>Aquimarina</taxon>
    </lineage>
</organism>
<proteinExistence type="predicted"/>
<comment type="caution">
    <text evidence="1">The sequence shown here is derived from an EMBL/GenBank/DDBJ whole genome shotgun (WGS) entry which is preliminary data.</text>
</comment>
<dbReference type="Proteomes" id="UP001501758">
    <property type="component" value="Unassembled WGS sequence"/>
</dbReference>
<sequence length="200" mass="23794">MKQKLSIKRILIDLISIQPQIKEYFKDNIKYKKVVDFICAKDYFNDDDLPYPTLKEVEVGTGLSSQKVRKLLNEMYKDLFDYEIGHVFSFPSIEIYVNAEYLKNWASFRCDNLQYIPREGETVKFSFLKAKINIEYFYVYKVEHTFHSNKQVVDIWLKGGSYNSYWSFRLDKALATGEIGFGEVHRLHDFEIEERLGIRH</sequence>
<evidence type="ECO:0000313" key="2">
    <source>
        <dbReference type="Proteomes" id="UP001501758"/>
    </source>
</evidence>
<keyword evidence="2" id="KW-1185">Reference proteome</keyword>
<protein>
    <submittedName>
        <fullName evidence="1">Uncharacterized protein</fullName>
    </submittedName>
</protein>